<evidence type="ECO:0000256" key="2">
    <source>
        <dbReference type="ARBA" id="ARBA00022679"/>
    </source>
</evidence>
<accession>A0ABD1TUT0</accession>
<dbReference type="InterPro" id="IPR002792">
    <property type="entry name" value="TRAM_dom"/>
</dbReference>
<dbReference type="PANTHER" id="PTHR11061:SF30">
    <property type="entry name" value="TRNA (URACIL(54)-C(5))-METHYLTRANSFERASE"/>
    <property type="match status" value="1"/>
</dbReference>
<dbReference type="PROSITE" id="PS51687">
    <property type="entry name" value="SAM_MT_RNA_M5U"/>
    <property type="match status" value="1"/>
</dbReference>
<evidence type="ECO:0000313" key="7">
    <source>
        <dbReference type="EMBL" id="KAL2516323.1"/>
    </source>
</evidence>
<feature type="binding site" evidence="4">
    <location>
        <position position="431"/>
    </location>
    <ligand>
        <name>S-adenosyl-L-methionine</name>
        <dbReference type="ChEBI" id="CHEBI:59789"/>
    </ligand>
</feature>
<dbReference type="PROSITE" id="PS50926">
    <property type="entry name" value="TRAM"/>
    <property type="match status" value="1"/>
</dbReference>
<comment type="caution">
    <text evidence="7">The sequence shown here is derived from an EMBL/GenBank/DDBJ whole genome shotgun (WGS) entry which is preliminary data.</text>
</comment>
<gene>
    <name evidence="7" type="ORF">Fot_30294</name>
</gene>
<keyword evidence="1 4" id="KW-0489">Methyltransferase</keyword>
<evidence type="ECO:0000256" key="5">
    <source>
        <dbReference type="SAM" id="MobiDB-lite"/>
    </source>
</evidence>
<dbReference type="Pfam" id="PF05958">
    <property type="entry name" value="tRNA_U5-meth_tr"/>
    <property type="match status" value="1"/>
</dbReference>
<protein>
    <submittedName>
        <fullName evidence="7">RNA methyltransferase family protein</fullName>
    </submittedName>
</protein>
<dbReference type="GO" id="GO:0001510">
    <property type="term" value="P:RNA methylation"/>
    <property type="evidence" value="ECO:0007669"/>
    <property type="project" value="UniProtKB-ARBA"/>
</dbReference>
<organism evidence="7 8">
    <name type="scientific">Forsythia ovata</name>
    <dbReference type="NCBI Taxonomy" id="205694"/>
    <lineage>
        <taxon>Eukaryota</taxon>
        <taxon>Viridiplantae</taxon>
        <taxon>Streptophyta</taxon>
        <taxon>Embryophyta</taxon>
        <taxon>Tracheophyta</taxon>
        <taxon>Spermatophyta</taxon>
        <taxon>Magnoliopsida</taxon>
        <taxon>eudicotyledons</taxon>
        <taxon>Gunneridae</taxon>
        <taxon>Pentapetalae</taxon>
        <taxon>asterids</taxon>
        <taxon>lamiids</taxon>
        <taxon>Lamiales</taxon>
        <taxon>Oleaceae</taxon>
        <taxon>Forsythieae</taxon>
        <taxon>Forsythia</taxon>
    </lineage>
</organism>
<keyword evidence="2 4" id="KW-0808">Transferase</keyword>
<feature type="binding site" evidence="4">
    <location>
        <position position="479"/>
    </location>
    <ligand>
        <name>S-adenosyl-L-methionine</name>
        <dbReference type="ChEBI" id="CHEBI:59789"/>
    </ligand>
</feature>
<dbReference type="InterPro" id="IPR012340">
    <property type="entry name" value="NA-bd_OB-fold"/>
</dbReference>
<dbReference type="InterPro" id="IPR030391">
    <property type="entry name" value="MeTrfase_TrmA_CS"/>
</dbReference>
<dbReference type="NCBIfam" id="TIGR00479">
    <property type="entry name" value="rumA"/>
    <property type="match status" value="1"/>
</dbReference>
<evidence type="ECO:0000256" key="4">
    <source>
        <dbReference type="PROSITE-ProRule" id="PRU01024"/>
    </source>
</evidence>
<keyword evidence="3 4" id="KW-0949">S-adenosyl-L-methionine</keyword>
<evidence type="ECO:0000313" key="8">
    <source>
        <dbReference type="Proteomes" id="UP001604277"/>
    </source>
</evidence>
<name>A0ABD1TUT0_9LAMI</name>
<feature type="region of interest" description="Disordered" evidence="5">
    <location>
        <begin position="43"/>
        <end position="72"/>
    </location>
</feature>
<feature type="active site" description="Nucleophile" evidence="4">
    <location>
        <position position="506"/>
    </location>
</feature>
<dbReference type="Gene3D" id="2.40.50.1070">
    <property type="match status" value="1"/>
</dbReference>
<feature type="domain" description="TRAM" evidence="6">
    <location>
        <begin position="73"/>
        <end position="133"/>
    </location>
</feature>
<dbReference type="GO" id="GO:0008173">
    <property type="term" value="F:RNA methyltransferase activity"/>
    <property type="evidence" value="ECO:0007669"/>
    <property type="project" value="UniProtKB-ARBA"/>
</dbReference>
<proteinExistence type="inferred from homology"/>
<dbReference type="GO" id="GO:0008757">
    <property type="term" value="F:S-adenosylmethionine-dependent methyltransferase activity"/>
    <property type="evidence" value="ECO:0007669"/>
    <property type="project" value="UniProtKB-ARBA"/>
</dbReference>
<feature type="binding site" evidence="4">
    <location>
        <position position="379"/>
    </location>
    <ligand>
        <name>S-adenosyl-L-methionine</name>
        <dbReference type="ChEBI" id="CHEBI:59789"/>
    </ligand>
</feature>
<evidence type="ECO:0000256" key="1">
    <source>
        <dbReference type="ARBA" id="ARBA00022603"/>
    </source>
</evidence>
<evidence type="ECO:0000259" key="6">
    <source>
        <dbReference type="PROSITE" id="PS50926"/>
    </source>
</evidence>
<feature type="binding site" evidence="4">
    <location>
        <position position="410"/>
    </location>
    <ligand>
        <name>S-adenosyl-L-methionine</name>
        <dbReference type="ChEBI" id="CHEBI:59789"/>
    </ligand>
</feature>
<comment type="similarity">
    <text evidence="4">Belongs to the class I-like SAM-binding methyltransferase superfamily. RNA M5U methyltransferase family.</text>
</comment>
<keyword evidence="8" id="KW-1185">Reference proteome</keyword>
<evidence type="ECO:0000256" key="3">
    <source>
        <dbReference type="ARBA" id="ARBA00022691"/>
    </source>
</evidence>
<dbReference type="PROSITE" id="PS01231">
    <property type="entry name" value="TRMA_2"/>
    <property type="match status" value="1"/>
</dbReference>
<dbReference type="CDD" id="cd02440">
    <property type="entry name" value="AdoMet_MTases"/>
    <property type="match status" value="1"/>
</dbReference>
<dbReference type="GO" id="GO:0006396">
    <property type="term" value="P:RNA processing"/>
    <property type="evidence" value="ECO:0007669"/>
    <property type="project" value="UniProtKB-ARBA"/>
</dbReference>
<dbReference type="AlphaFoldDB" id="A0ABD1TUT0"/>
<sequence length="623" mass="69152">MAAATPTGGGLRRLHPRPWIQSLRFTTPGPYLSTLASSCLSHSSSIPNSEEPTTTVTKHKTSENNSKNPTSYYPKRGQTLELVCETLAFKGKGVCKVADTGYIVMCDRALPGEKFVGRVTRRKDNYAEVKKVKTISPHWDCVAAPCEYASHCGGCKTQNLLYEAQVRAKEQQVHELIVHVGKFSVKEGVMKPIVPCDIQFHYRNKMEFSFGTRKWLPPELLQQEGDEDNEYALGLHAPGFFDKVLNIDKCLLQSDPANGVLAAIQACWRDPQFGLSPYNVYSHGGFLKHLMLRAGRNIETGQPELMVNFVTSSYKPELLKPLVEKIASFPDVVSIMNNVNTSVGNTSVGEEEYTLHGKSTITESLRGLAFQISANSFFQTNTHQAEILYKLIEDCACLKGDGSEIVLDLFCGTGTIGLTLAKRVRHVYGFEIVDQAISDARRNANLNGICNATFVQGDLNKIDESFGNYFPKPDIVITDPNRPGMHMKLIKFLLKLKAACIIYVSCNPATCARDLDYLCHGVPEQNMNGCYKLRSLQPVDMFPHTPHIECVLTGLRTISMDVLRRRGGVFTNSELVTRKLKGNNRWKLLLIPRRVGCGAKGGEVCSTALRIGRKEVCDSFSEV</sequence>
<dbReference type="PANTHER" id="PTHR11061">
    <property type="entry name" value="RNA M5U METHYLTRANSFERASE"/>
    <property type="match status" value="1"/>
</dbReference>
<dbReference type="FunFam" id="2.40.50.1070:FF:000003">
    <property type="entry name" value="23S rRNA (Uracil-5-)-methyltransferase RumA"/>
    <property type="match status" value="1"/>
</dbReference>
<reference evidence="8" key="1">
    <citation type="submission" date="2024-07" db="EMBL/GenBank/DDBJ databases">
        <title>Two chromosome-level genome assemblies of Korean endemic species Abeliophyllum distichum and Forsythia ovata (Oleaceae).</title>
        <authorList>
            <person name="Jang H."/>
        </authorList>
    </citation>
    <scope>NUCLEOTIDE SEQUENCE [LARGE SCALE GENOMIC DNA]</scope>
</reference>
<dbReference type="Proteomes" id="UP001604277">
    <property type="component" value="Unassembled WGS sequence"/>
</dbReference>
<dbReference type="SUPFAM" id="SSF53335">
    <property type="entry name" value="S-adenosyl-L-methionine-dependent methyltransferases"/>
    <property type="match status" value="1"/>
</dbReference>
<dbReference type="SUPFAM" id="SSF50249">
    <property type="entry name" value="Nucleic acid-binding proteins"/>
    <property type="match status" value="1"/>
</dbReference>
<dbReference type="EMBL" id="JBFOLJ010000008">
    <property type="protein sequence ID" value="KAL2516323.1"/>
    <property type="molecule type" value="Genomic_DNA"/>
</dbReference>
<dbReference type="Gene3D" id="2.40.50.140">
    <property type="entry name" value="Nucleic acid-binding proteins"/>
    <property type="match status" value="1"/>
</dbReference>
<dbReference type="FunFam" id="3.40.50.150:FF:000009">
    <property type="entry name" value="23S rRNA (Uracil(1939)-C(5))-methyltransferase RlmD"/>
    <property type="match status" value="1"/>
</dbReference>
<dbReference type="FunFam" id="2.40.50.140:FF:000231">
    <property type="entry name" value="RNA methyltransferase family protein"/>
    <property type="match status" value="1"/>
</dbReference>
<dbReference type="InterPro" id="IPR010280">
    <property type="entry name" value="U5_MeTrfase_fam"/>
</dbReference>
<dbReference type="Gene3D" id="3.40.50.150">
    <property type="entry name" value="Vaccinia Virus protein VP39"/>
    <property type="match status" value="1"/>
</dbReference>
<dbReference type="InterPro" id="IPR029063">
    <property type="entry name" value="SAM-dependent_MTases_sf"/>
</dbReference>